<evidence type="ECO:0000256" key="3">
    <source>
        <dbReference type="ARBA" id="ARBA00022692"/>
    </source>
</evidence>
<keyword evidence="4" id="KW-1133">Transmembrane helix</keyword>
<dbReference type="InterPro" id="IPR051211">
    <property type="entry name" value="PG_lysyltransferase"/>
</dbReference>
<evidence type="ECO:0000256" key="4">
    <source>
        <dbReference type="ARBA" id="ARBA00022989"/>
    </source>
</evidence>
<evidence type="ECO:0000313" key="8">
    <source>
        <dbReference type="Proteomes" id="UP000035016"/>
    </source>
</evidence>
<dbReference type="RefSeq" id="WP_047121451.1">
    <property type="nucleotide sequence ID" value="NZ_AZSD01000345.1"/>
</dbReference>
<dbReference type="PANTHER" id="PTHR34697">
    <property type="entry name" value="PHOSPHATIDYLGLYCEROL LYSYLTRANSFERASE"/>
    <property type="match status" value="1"/>
</dbReference>
<evidence type="ECO:0000256" key="1">
    <source>
        <dbReference type="ARBA" id="ARBA00004651"/>
    </source>
</evidence>
<proteinExistence type="predicted"/>
<dbReference type="GO" id="GO:0016755">
    <property type="term" value="F:aminoacyltransferase activity"/>
    <property type="evidence" value="ECO:0007669"/>
    <property type="project" value="TreeGrafter"/>
</dbReference>
<dbReference type="EMBL" id="LN831790">
    <property type="protein sequence ID" value="CQR59775.1"/>
    <property type="molecule type" value="Genomic_DNA"/>
</dbReference>
<feature type="domain" description="Phosphatidylglycerol lysyltransferase C-terminal" evidence="6">
    <location>
        <begin position="28"/>
        <end position="323"/>
    </location>
</feature>
<evidence type="ECO:0000313" key="7">
    <source>
        <dbReference type="EMBL" id="CQR59775.1"/>
    </source>
</evidence>
<dbReference type="GO" id="GO:0005886">
    <property type="term" value="C:plasma membrane"/>
    <property type="evidence" value="ECO:0007669"/>
    <property type="project" value="UniProtKB-SubCell"/>
</dbReference>
<accession>A0A0F7VLN7</accession>
<sequence>MSSTPTLENTAPGKTALNDTVLHAIRTHTRAENPSAFLAMSRGTSAFTAPGLDGVIAYRKAGRYLVQFGGPFAAADSYRPLLDRFVAHAHGQGLRVVGAQLQRHDAQAYAERGFTVNQFGSSWVVHLPDFTLRGTRFMRMRNKISRAFRSGLQVREVPAEDMAEAIREIDTAWLGSKGADARPLEFLVGELGGPAQQHRRLFVGTIDSRPVGYISYSPVYGSRAGWMHDLSRRIPDGTPGLMEAINSHVIDVFRAEGAQWLHFGFTPFTGLDAANELPGHSPSFQWLMHFLWEQGAALYPAQTQLAYKEKWAPQAPITEYVAFDGPASVAAFAHIFRACNAF</sequence>
<dbReference type="Proteomes" id="UP000035016">
    <property type="component" value="Chromosome Chromosome"/>
</dbReference>
<evidence type="ECO:0000259" key="6">
    <source>
        <dbReference type="Pfam" id="PF09924"/>
    </source>
</evidence>
<dbReference type="InterPro" id="IPR024320">
    <property type="entry name" value="LPG_synthase_C"/>
</dbReference>
<gene>
    <name evidence="7" type="primary">sle_03130</name>
</gene>
<dbReference type="InterPro" id="IPR016181">
    <property type="entry name" value="Acyl_CoA_acyltransferase"/>
</dbReference>
<evidence type="ECO:0000256" key="2">
    <source>
        <dbReference type="ARBA" id="ARBA00022475"/>
    </source>
</evidence>
<dbReference type="GO" id="GO:0055091">
    <property type="term" value="P:phospholipid homeostasis"/>
    <property type="evidence" value="ECO:0007669"/>
    <property type="project" value="TreeGrafter"/>
</dbReference>
<comment type="subcellular location">
    <subcellularLocation>
        <location evidence="1">Cell membrane</location>
        <topology evidence="1">Multi-pass membrane protein</topology>
    </subcellularLocation>
</comment>
<dbReference type="PANTHER" id="PTHR34697:SF2">
    <property type="entry name" value="PHOSPHATIDYLGLYCEROL LYSYLTRANSFERASE"/>
    <property type="match status" value="1"/>
</dbReference>
<dbReference type="Pfam" id="PF09924">
    <property type="entry name" value="LPG_synthase_C"/>
    <property type="match status" value="1"/>
</dbReference>
<protein>
    <submittedName>
        <fullName evidence="7">Lysylphosphatidylglycerol biosynthesis bifunctional protein LysX</fullName>
    </submittedName>
</protein>
<name>A0A0F7VLN7_STRLW</name>
<reference evidence="7 8" key="1">
    <citation type="submission" date="2015-02" db="EMBL/GenBank/DDBJ databases">
        <authorList>
            <person name="Gomez-Escribano P.J."/>
        </authorList>
    </citation>
    <scope>NUCLEOTIDE SEQUENCE [LARGE SCALE GENOMIC DNA]</scope>
    <source>
        <strain evidence="8">C34 (DSM 42122 / NRRL B-24963)</strain>
    </source>
</reference>
<keyword evidence="2" id="KW-1003">Cell membrane</keyword>
<keyword evidence="3" id="KW-0812">Transmembrane</keyword>
<evidence type="ECO:0000256" key="5">
    <source>
        <dbReference type="ARBA" id="ARBA00023136"/>
    </source>
</evidence>
<organism evidence="7 8">
    <name type="scientific">Streptomyces leeuwenhoekii</name>
    <dbReference type="NCBI Taxonomy" id="1437453"/>
    <lineage>
        <taxon>Bacteria</taxon>
        <taxon>Bacillati</taxon>
        <taxon>Actinomycetota</taxon>
        <taxon>Actinomycetes</taxon>
        <taxon>Kitasatosporales</taxon>
        <taxon>Streptomycetaceae</taxon>
        <taxon>Streptomyces</taxon>
    </lineage>
</organism>
<dbReference type="AlphaFoldDB" id="A0A0F7VLN7"/>
<dbReference type="SUPFAM" id="SSF55729">
    <property type="entry name" value="Acyl-CoA N-acyltransferases (Nat)"/>
    <property type="match status" value="1"/>
</dbReference>
<keyword evidence="5" id="KW-0472">Membrane</keyword>
<dbReference type="KEGG" id="sle:sle_03130"/>